<accession>A0A380LJJ1</accession>
<dbReference type="PROSITE" id="PS00955">
    <property type="entry name" value="IGP_DEHYDRATASE_2"/>
    <property type="match status" value="1"/>
</dbReference>
<dbReference type="GeneID" id="77461922"/>
<keyword evidence="3 6" id="KW-0028">Amino-acid biosynthesis</keyword>
<dbReference type="Pfam" id="PF00475">
    <property type="entry name" value="IGPD"/>
    <property type="match status" value="1"/>
</dbReference>
<comment type="pathway">
    <text evidence="1 6">Amino-acid biosynthesis; L-histidine biosynthesis; L-histidine from 5-phospho-alpha-D-ribose 1-diphosphate: step 6/9.</text>
</comment>
<dbReference type="RefSeq" id="WP_022789229.1">
    <property type="nucleotide sequence ID" value="NZ_UHFX01000003.1"/>
</dbReference>
<keyword evidence="6" id="KW-0963">Cytoplasm</keyword>
<dbReference type="CDD" id="cd07914">
    <property type="entry name" value="IGPD"/>
    <property type="match status" value="1"/>
</dbReference>
<dbReference type="NCBIfam" id="NF002107">
    <property type="entry name" value="PRK00951.1-2"/>
    <property type="match status" value="1"/>
</dbReference>
<dbReference type="Proteomes" id="UP000255523">
    <property type="component" value="Unassembled WGS sequence"/>
</dbReference>
<evidence type="ECO:0000313" key="8">
    <source>
        <dbReference type="Proteomes" id="UP000255523"/>
    </source>
</evidence>
<proteinExistence type="inferred from homology"/>
<dbReference type="Gene3D" id="3.30.230.40">
    <property type="entry name" value="Imidazole glycerol phosphate dehydratase, domain 1"/>
    <property type="match status" value="2"/>
</dbReference>
<dbReference type="InterPro" id="IPR020565">
    <property type="entry name" value="ImidazoleglycerP_deHydtase_CS"/>
</dbReference>
<evidence type="ECO:0000256" key="3">
    <source>
        <dbReference type="ARBA" id="ARBA00022605"/>
    </source>
</evidence>
<evidence type="ECO:0000256" key="2">
    <source>
        <dbReference type="ARBA" id="ARBA00016664"/>
    </source>
</evidence>
<dbReference type="GO" id="GO:0000105">
    <property type="term" value="P:L-histidine biosynthetic process"/>
    <property type="evidence" value="ECO:0007669"/>
    <property type="project" value="UniProtKB-UniRule"/>
</dbReference>
<dbReference type="InterPro" id="IPR020568">
    <property type="entry name" value="Ribosomal_Su5_D2-typ_SF"/>
</dbReference>
<keyword evidence="5 6" id="KW-0456">Lyase</keyword>
<dbReference type="FunFam" id="3.30.230.40:FF:000001">
    <property type="entry name" value="Imidazoleglycerol-phosphate dehydratase HisB"/>
    <property type="match status" value="1"/>
</dbReference>
<dbReference type="EC" id="4.2.1.19" evidence="6"/>
<dbReference type="HAMAP" id="MF_00076">
    <property type="entry name" value="HisB"/>
    <property type="match status" value="1"/>
</dbReference>
<protein>
    <recommendedName>
        <fullName evidence="2 6">Imidazoleglycerol-phosphate dehydratase</fullName>
        <shortName evidence="6">IGPD</shortName>
        <ecNumber evidence="6">4.2.1.19</ecNumber>
    </recommendedName>
</protein>
<dbReference type="FunFam" id="3.30.230.40:FF:000003">
    <property type="entry name" value="Imidazoleglycerol-phosphate dehydratase HisB"/>
    <property type="match status" value="1"/>
</dbReference>
<dbReference type="PANTHER" id="PTHR23133">
    <property type="entry name" value="IMIDAZOLEGLYCEROL-PHOSPHATE DEHYDRATASE HIS7"/>
    <property type="match status" value="1"/>
</dbReference>
<evidence type="ECO:0000313" key="7">
    <source>
        <dbReference type="EMBL" id="SUO04064.1"/>
    </source>
</evidence>
<keyword evidence="8" id="KW-1185">Reference proteome</keyword>
<dbReference type="UniPathway" id="UPA00031">
    <property type="reaction ID" value="UER00011"/>
</dbReference>
<comment type="subcellular location">
    <subcellularLocation>
        <location evidence="6">Cytoplasm</location>
    </subcellularLocation>
</comment>
<keyword evidence="4 6" id="KW-0368">Histidine biosynthesis</keyword>
<dbReference type="OrthoDB" id="9790411at2"/>
<dbReference type="NCBIfam" id="NF002111">
    <property type="entry name" value="PRK00951.2-1"/>
    <property type="match status" value="1"/>
</dbReference>
<dbReference type="EMBL" id="UHFX01000003">
    <property type="protein sequence ID" value="SUO04064.1"/>
    <property type="molecule type" value="Genomic_DNA"/>
</dbReference>
<reference evidence="7 8" key="1">
    <citation type="submission" date="2018-06" db="EMBL/GenBank/DDBJ databases">
        <authorList>
            <consortium name="Pathogen Informatics"/>
            <person name="Doyle S."/>
        </authorList>
    </citation>
    <scope>NUCLEOTIDE SEQUENCE [LARGE SCALE GENOMIC DNA]</scope>
    <source>
        <strain evidence="7 8">NCTC11087</strain>
    </source>
</reference>
<evidence type="ECO:0000256" key="4">
    <source>
        <dbReference type="ARBA" id="ARBA00023102"/>
    </source>
</evidence>
<evidence type="ECO:0000256" key="1">
    <source>
        <dbReference type="ARBA" id="ARBA00005047"/>
    </source>
</evidence>
<organism evidence="7 8">
    <name type="scientific">Faecalicoccus pleomorphus</name>
    <dbReference type="NCBI Taxonomy" id="1323"/>
    <lineage>
        <taxon>Bacteria</taxon>
        <taxon>Bacillati</taxon>
        <taxon>Bacillota</taxon>
        <taxon>Erysipelotrichia</taxon>
        <taxon>Erysipelotrichales</taxon>
        <taxon>Erysipelotrichaceae</taxon>
        <taxon>Faecalicoccus</taxon>
    </lineage>
</organism>
<evidence type="ECO:0000256" key="6">
    <source>
        <dbReference type="HAMAP-Rule" id="MF_00076"/>
    </source>
</evidence>
<dbReference type="InterPro" id="IPR000807">
    <property type="entry name" value="ImidazoleglycerolP_deHydtase"/>
</dbReference>
<comment type="catalytic activity">
    <reaction evidence="6">
        <text>D-erythro-1-(imidazol-4-yl)glycerol 3-phosphate = 3-(imidazol-4-yl)-2-oxopropyl phosphate + H2O</text>
        <dbReference type="Rhea" id="RHEA:11040"/>
        <dbReference type="ChEBI" id="CHEBI:15377"/>
        <dbReference type="ChEBI" id="CHEBI:57766"/>
        <dbReference type="ChEBI" id="CHEBI:58278"/>
        <dbReference type="EC" id="4.2.1.19"/>
    </reaction>
</comment>
<sequence length="194" mass="21475">MRTSKIERKTKETQISLSLNVDGNGQASIETGIGFFDHMLTLLSFHSGMDLDVQAHGDLEVCDHHTVEDCGIALGNALKQALGDKKGIQRYGFFQLPMDETLCSVTLDISGRPYLVFHAEFKRENIGNFSTEMVEEFLRAVVVQAGITLHVNILYGSNDHHQIEAIFKALGRALKQAVTITSDQIPSSKGWIEV</sequence>
<dbReference type="AlphaFoldDB" id="A0A380LJJ1"/>
<dbReference type="GO" id="GO:0005737">
    <property type="term" value="C:cytoplasm"/>
    <property type="evidence" value="ECO:0007669"/>
    <property type="project" value="UniProtKB-SubCell"/>
</dbReference>
<dbReference type="NCBIfam" id="NF002114">
    <property type="entry name" value="PRK00951.2-4"/>
    <property type="match status" value="1"/>
</dbReference>
<evidence type="ECO:0000256" key="5">
    <source>
        <dbReference type="ARBA" id="ARBA00023239"/>
    </source>
</evidence>
<name>A0A380LJJ1_9FIRM</name>
<dbReference type="PANTHER" id="PTHR23133:SF2">
    <property type="entry name" value="IMIDAZOLEGLYCEROL-PHOSPHATE DEHYDRATASE"/>
    <property type="match status" value="1"/>
</dbReference>
<dbReference type="InterPro" id="IPR038494">
    <property type="entry name" value="IGPD_sf"/>
</dbReference>
<dbReference type="SUPFAM" id="SSF54211">
    <property type="entry name" value="Ribosomal protein S5 domain 2-like"/>
    <property type="match status" value="2"/>
</dbReference>
<dbReference type="GO" id="GO:0004424">
    <property type="term" value="F:imidazoleglycerol-phosphate dehydratase activity"/>
    <property type="evidence" value="ECO:0007669"/>
    <property type="project" value="UniProtKB-UniRule"/>
</dbReference>
<comment type="similarity">
    <text evidence="6">Belongs to the imidazoleglycerol-phosphate dehydratase family.</text>
</comment>
<gene>
    <name evidence="6 7" type="primary">hisB</name>
    <name evidence="7" type="ORF">NCTC11087_00949</name>
</gene>